<evidence type="ECO:0000313" key="1">
    <source>
        <dbReference type="EMBL" id="KIH85359.1"/>
    </source>
</evidence>
<keyword evidence="2" id="KW-1185">Reference proteome</keyword>
<dbReference type="EMBL" id="JXDG01000008">
    <property type="protein sequence ID" value="KIH85359.1"/>
    <property type="molecule type" value="Genomic_DNA"/>
</dbReference>
<gene>
    <name evidence="1" type="ORF">UCMB321_0828</name>
</gene>
<name>A0A0C2EH32_9PSED</name>
<accession>A0A0C2EH32</accession>
<proteinExistence type="predicted"/>
<reference evidence="1 2" key="1">
    <citation type="submission" date="2015-01" db="EMBL/GenBank/DDBJ databases">
        <title>Complete genome of Pseudomonas batumici UCM B-321 producer of the batumin antibiotic with strong antistaphilococcal and potential anticancer activity.</title>
        <authorList>
            <person name="Klochko V.V."/>
            <person name="Zelena L.B."/>
            <person name="Elena K.A."/>
            <person name="Reva O.N."/>
        </authorList>
    </citation>
    <scope>NUCLEOTIDE SEQUENCE [LARGE SCALE GENOMIC DNA]</scope>
    <source>
        <strain evidence="1 2">UCM B-321</strain>
    </source>
</reference>
<protein>
    <submittedName>
        <fullName evidence="1">Uncharacterized protein</fullName>
    </submittedName>
</protein>
<comment type="caution">
    <text evidence="1">The sequence shown here is derived from an EMBL/GenBank/DDBJ whole genome shotgun (WGS) entry which is preliminary data.</text>
</comment>
<dbReference type="PATRIC" id="fig|226910.6.peg.821"/>
<sequence>MALAAAFGSHRTDVQRSSFSWPRSVGVIWRRNDRHSWRYGKRKNLGIQPLTEIGRGRLEVTRKGIA</sequence>
<evidence type="ECO:0000313" key="2">
    <source>
        <dbReference type="Proteomes" id="UP000031535"/>
    </source>
</evidence>
<dbReference type="AlphaFoldDB" id="A0A0C2EH32"/>
<dbReference type="Proteomes" id="UP000031535">
    <property type="component" value="Unassembled WGS sequence"/>
</dbReference>
<dbReference type="STRING" id="226910.UCMB321_0828"/>
<organism evidence="1 2">
    <name type="scientific">Pseudomonas batumici</name>
    <dbReference type="NCBI Taxonomy" id="226910"/>
    <lineage>
        <taxon>Bacteria</taxon>
        <taxon>Pseudomonadati</taxon>
        <taxon>Pseudomonadota</taxon>
        <taxon>Gammaproteobacteria</taxon>
        <taxon>Pseudomonadales</taxon>
        <taxon>Pseudomonadaceae</taxon>
        <taxon>Pseudomonas</taxon>
    </lineage>
</organism>